<comment type="caution">
    <text evidence="2">The sequence shown here is derived from an EMBL/GenBank/DDBJ whole genome shotgun (WGS) entry which is preliminary data.</text>
</comment>
<evidence type="ECO:0000313" key="2">
    <source>
        <dbReference type="EMBL" id="TRM55125.1"/>
    </source>
</evidence>
<proteinExistence type="predicted"/>
<evidence type="ECO:0000259" key="1">
    <source>
        <dbReference type="PROSITE" id="PS50800"/>
    </source>
</evidence>
<sequence length="603" mass="66047">MNPQMSRLDVAELKSDTILSDKRIVGLDAHSGRLDPNANPNHVDGGERVHLFDAAYASAHASAVDGTRQSSLVAHRLDCCGDRLAPTSTSVDTDAGIAPVSRLTAVLLIGVCVAYAARLVLLPLCKRGLSYAIAAMSLKRARPIDETELTDKELEALPLPVPGSVDAKGGIVVRDVNLLKLSHSDLSKLCRDLGLPYSGNKTDFKTRLLVFSREKEKWNILKPGMTGNLKAPRTKKSGNNKLSTARREQLFATASDGSLVVSGAGTTAQDKEHSRKWAAKVLAACPYMPREERQRIAAEQAARASASTSATVLLDPAFRKQLIDDVREAVTGLSVGASPSAGVAGPPSLSASADIGVPAPCEQHHSSSPALADNPPCSLSVLAPPLPPCKQPAIDPPPASRTRDLVLPTPSGDVSFVLRESDLPSAPAGVGTDIARIACMWAYDGHWRGESALHLHGHPVPMQYWPDIFKYWHKGNWEAIKSDYVKWRDVAREWRKYASPDMFWSRYSTVDKHGRGKRMQYTHIVKEIRLERKGKAEQLEAAARERFGAEFAQLFGYRKGSIWYVYKDPLWIARRYISLLRDEGEDVRVFEEMDIEDAADLEV</sequence>
<name>A0A550BRF5_9AGAR</name>
<reference evidence="2 3" key="1">
    <citation type="journal article" date="2019" name="New Phytol.">
        <title>Comparative genomics reveals unique wood-decay strategies and fruiting body development in the Schizophyllaceae.</title>
        <authorList>
            <person name="Almasi E."/>
            <person name="Sahu N."/>
            <person name="Krizsan K."/>
            <person name="Balint B."/>
            <person name="Kovacs G.M."/>
            <person name="Kiss B."/>
            <person name="Cseklye J."/>
            <person name="Drula E."/>
            <person name="Henrissat B."/>
            <person name="Nagy I."/>
            <person name="Chovatia M."/>
            <person name="Adam C."/>
            <person name="LaButti K."/>
            <person name="Lipzen A."/>
            <person name="Riley R."/>
            <person name="Grigoriev I.V."/>
            <person name="Nagy L.G."/>
        </authorList>
    </citation>
    <scope>NUCLEOTIDE SEQUENCE [LARGE SCALE GENOMIC DNA]</scope>
    <source>
        <strain evidence="2 3">NL-1724</strain>
    </source>
</reference>
<dbReference type="AlphaFoldDB" id="A0A550BRF5"/>
<accession>A0A550BRF5</accession>
<feature type="domain" description="SAP" evidence="1">
    <location>
        <begin position="178"/>
        <end position="212"/>
    </location>
</feature>
<dbReference type="InterPro" id="IPR003034">
    <property type="entry name" value="SAP_dom"/>
</dbReference>
<evidence type="ECO:0000313" key="3">
    <source>
        <dbReference type="Proteomes" id="UP000320762"/>
    </source>
</evidence>
<gene>
    <name evidence="2" type="ORF">BD626DRAFT_579523</name>
</gene>
<dbReference type="EMBL" id="VDMD01000318">
    <property type="protein sequence ID" value="TRM55125.1"/>
    <property type="molecule type" value="Genomic_DNA"/>
</dbReference>
<organism evidence="2 3">
    <name type="scientific">Schizophyllum amplum</name>
    <dbReference type="NCBI Taxonomy" id="97359"/>
    <lineage>
        <taxon>Eukaryota</taxon>
        <taxon>Fungi</taxon>
        <taxon>Dikarya</taxon>
        <taxon>Basidiomycota</taxon>
        <taxon>Agaricomycotina</taxon>
        <taxon>Agaricomycetes</taxon>
        <taxon>Agaricomycetidae</taxon>
        <taxon>Agaricales</taxon>
        <taxon>Schizophyllaceae</taxon>
        <taxon>Schizophyllum</taxon>
    </lineage>
</organism>
<keyword evidence="3" id="KW-1185">Reference proteome</keyword>
<dbReference type="PROSITE" id="PS50800">
    <property type="entry name" value="SAP"/>
    <property type="match status" value="1"/>
</dbReference>
<dbReference type="OrthoDB" id="3049189at2759"/>
<protein>
    <recommendedName>
        <fullName evidence="1">SAP domain-containing protein</fullName>
    </recommendedName>
</protein>
<dbReference type="Proteomes" id="UP000320762">
    <property type="component" value="Unassembled WGS sequence"/>
</dbReference>